<name>A0A1T4KQN5_9BACT</name>
<dbReference type="CDD" id="cd02440">
    <property type="entry name" value="AdoMet_MTases"/>
    <property type="match status" value="1"/>
</dbReference>
<evidence type="ECO:0000256" key="1">
    <source>
        <dbReference type="ARBA" id="ARBA00022603"/>
    </source>
</evidence>
<dbReference type="EMBL" id="FUWH01000002">
    <property type="protein sequence ID" value="SJZ44724.1"/>
    <property type="molecule type" value="Genomic_DNA"/>
</dbReference>
<dbReference type="Proteomes" id="UP000190888">
    <property type="component" value="Unassembled WGS sequence"/>
</dbReference>
<dbReference type="PROSITE" id="PS00018">
    <property type="entry name" value="EF_HAND_1"/>
    <property type="match status" value="1"/>
</dbReference>
<dbReference type="InterPro" id="IPR029063">
    <property type="entry name" value="SAM-dependent_MTases_sf"/>
</dbReference>
<keyword evidence="2 4" id="KW-0808">Transferase</keyword>
<evidence type="ECO:0000256" key="3">
    <source>
        <dbReference type="ARBA" id="ARBA00022691"/>
    </source>
</evidence>
<sequence>MDLISPLVESYAGQYTSAEDALLQAVNEQTMREHPQSHMLSGHVQGKFLSFISTILRPRYVLEIGTFTGYSALCLAEGLTEDGELHTLELREADAATAKSNFSKSKRNKQLHLHVGNALELIPALNRKWDLVFIDADKTGYIDYYEMVVPLLNENGIILADNVLFHGQVLEEPVTGKNAKAIQAFNEHVQKDPRTEQVLLTIRDGILLIKKKNA</sequence>
<keyword evidence="3" id="KW-0949">S-adenosyl-L-methionine</keyword>
<evidence type="ECO:0000313" key="5">
    <source>
        <dbReference type="Proteomes" id="UP000190888"/>
    </source>
</evidence>
<dbReference type="SUPFAM" id="SSF53335">
    <property type="entry name" value="S-adenosyl-L-methionine-dependent methyltransferases"/>
    <property type="match status" value="1"/>
</dbReference>
<dbReference type="InterPro" id="IPR002935">
    <property type="entry name" value="SAM_O-MeTrfase"/>
</dbReference>
<dbReference type="Gene3D" id="3.40.50.150">
    <property type="entry name" value="Vaccinia Virus protein VP39"/>
    <property type="match status" value="1"/>
</dbReference>
<dbReference type="STRING" id="413434.SAMN04488132_10261"/>
<dbReference type="PROSITE" id="PS51682">
    <property type="entry name" value="SAM_OMT_I"/>
    <property type="match status" value="1"/>
</dbReference>
<dbReference type="AlphaFoldDB" id="A0A1T4KQN5"/>
<dbReference type="GO" id="GO:0032259">
    <property type="term" value="P:methylation"/>
    <property type="evidence" value="ECO:0007669"/>
    <property type="project" value="UniProtKB-KW"/>
</dbReference>
<dbReference type="GO" id="GO:0008171">
    <property type="term" value="F:O-methyltransferase activity"/>
    <property type="evidence" value="ECO:0007669"/>
    <property type="project" value="InterPro"/>
</dbReference>
<keyword evidence="1 4" id="KW-0489">Methyltransferase</keyword>
<evidence type="ECO:0000313" key="4">
    <source>
        <dbReference type="EMBL" id="SJZ44724.1"/>
    </source>
</evidence>
<accession>A0A1T4KQN5</accession>
<organism evidence="4 5">
    <name type="scientific">Sediminibacterium ginsengisoli</name>
    <dbReference type="NCBI Taxonomy" id="413434"/>
    <lineage>
        <taxon>Bacteria</taxon>
        <taxon>Pseudomonadati</taxon>
        <taxon>Bacteroidota</taxon>
        <taxon>Chitinophagia</taxon>
        <taxon>Chitinophagales</taxon>
        <taxon>Chitinophagaceae</taxon>
        <taxon>Sediminibacterium</taxon>
    </lineage>
</organism>
<proteinExistence type="predicted"/>
<dbReference type="RefSeq" id="WP_078830042.1">
    <property type="nucleotide sequence ID" value="NZ_FUWH01000002.1"/>
</dbReference>
<gene>
    <name evidence="4" type="ORF">SAMN04488132_10261</name>
</gene>
<dbReference type="GO" id="GO:0008757">
    <property type="term" value="F:S-adenosylmethionine-dependent methyltransferase activity"/>
    <property type="evidence" value="ECO:0007669"/>
    <property type="project" value="TreeGrafter"/>
</dbReference>
<dbReference type="InterPro" id="IPR050362">
    <property type="entry name" value="Cation-dep_OMT"/>
</dbReference>
<dbReference type="PANTHER" id="PTHR10509:SF14">
    <property type="entry name" value="CAFFEOYL-COA O-METHYLTRANSFERASE 3-RELATED"/>
    <property type="match status" value="1"/>
</dbReference>
<dbReference type="Pfam" id="PF01596">
    <property type="entry name" value="Methyltransf_3"/>
    <property type="match status" value="1"/>
</dbReference>
<dbReference type="PANTHER" id="PTHR10509">
    <property type="entry name" value="O-METHYLTRANSFERASE-RELATED"/>
    <property type="match status" value="1"/>
</dbReference>
<keyword evidence="5" id="KW-1185">Reference proteome</keyword>
<evidence type="ECO:0000256" key="2">
    <source>
        <dbReference type="ARBA" id="ARBA00022679"/>
    </source>
</evidence>
<protein>
    <submittedName>
        <fullName evidence="4">Predicted O-methyltransferase YrrM</fullName>
    </submittedName>
</protein>
<dbReference type="InterPro" id="IPR018247">
    <property type="entry name" value="EF_Hand_1_Ca_BS"/>
</dbReference>
<reference evidence="4 5" key="1">
    <citation type="submission" date="2017-02" db="EMBL/GenBank/DDBJ databases">
        <authorList>
            <person name="Peterson S.W."/>
        </authorList>
    </citation>
    <scope>NUCLEOTIDE SEQUENCE [LARGE SCALE GENOMIC DNA]</scope>
    <source>
        <strain evidence="4 5">DSM 22335</strain>
    </source>
</reference>
<dbReference type="OrthoDB" id="9799672at2"/>